<evidence type="ECO:0000313" key="2">
    <source>
        <dbReference type="EMBL" id="QDV06964.1"/>
    </source>
</evidence>
<dbReference type="NCBIfam" id="TIGR03433">
    <property type="entry name" value="padR_acidobact"/>
    <property type="match status" value="1"/>
</dbReference>
<dbReference type="RefSeq" id="WP_145197616.1">
    <property type="nucleotide sequence ID" value="NZ_CP036434.1"/>
</dbReference>
<sequence>MSVFPKGALDLLVLKVLQSQSLHGYGIAARIQELSEEVLAVEEGTLYPALHRMERTGWIKSSWQPSPTGRRARFYELTGKGRKYLAAGVSEWETTNRAIGRVLGTEPA</sequence>
<gene>
    <name evidence="2" type="ORF">Poly30_24830</name>
</gene>
<proteinExistence type="predicted"/>
<evidence type="ECO:0000259" key="1">
    <source>
        <dbReference type="Pfam" id="PF03551"/>
    </source>
</evidence>
<dbReference type="InterPro" id="IPR052509">
    <property type="entry name" value="Metal_resp_DNA-bind_regulator"/>
</dbReference>
<dbReference type="InterPro" id="IPR005149">
    <property type="entry name" value="Tscrpt_reg_PadR_N"/>
</dbReference>
<protein>
    <submittedName>
        <fullName evidence="2">Lineage-specific thermal regulator protein</fullName>
    </submittedName>
</protein>
<dbReference type="OrthoDB" id="9808017at2"/>
<reference evidence="2 3" key="1">
    <citation type="submission" date="2019-02" db="EMBL/GenBank/DDBJ databases">
        <title>Deep-cultivation of Planctomycetes and their phenomic and genomic characterization uncovers novel biology.</title>
        <authorList>
            <person name="Wiegand S."/>
            <person name="Jogler M."/>
            <person name="Boedeker C."/>
            <person name="Pinto D."/>
            <person name="Vollmers J."/>
            <person name="Rivas-Marin E."/>
            <person name="Kohn T."/>
            <person name="Peeters S.H."/>
            <person name="Heuer A."/>
            <person name="Rast P."/>
            <person name="Oberbeckmann S."/>
            <person name="Bunk B."/>
            <person name="Jeske O."/>
            <person name="Meyerdierks A."/>
            <person name="Storesund J.E."/>
            <person name="Kallscheuer N."/>
            <person name="Luecker S."/>
            <person name="Lage O.M."/>
            <person name="Pohl T."/>
            <person name="Merkel B.J."/>
            <person name="Hornburger P."/>
            <person name="Mueller R.-W."/>
            <person name="Bruemmer F."/>
            <person name="Labrenz M."/>
            <person name="Spormann A.M."/>
            <person name="Op den Camp H."/>
            <person name="Overmann J."/>
            <person name="Amann R."/>
            <person name="Jetten M.S.M."/>
            <person name="Mascher T."/>
            <person name="Medema M.H."/>
            <person name="Devos D.P."/>
            <person name="Kaster A.-K."/>
            <person name="Ovreas L."/>
            <person name="Rohde M."/>
            <person name="Galperin M.Y."/>
            <person name="Jogler C."/>
        </authorList>
    </citation>
    <scope>NUCLEOTIDE SEQUENCE [LARGE SCALE GENOMIC DNA]</scope>
    <source>
        <strain evidence="2 3">Poly30</strain>
    </source>
</reference>
<dbReference type="InterPro" id="IPR036390">
    <property type="entry name" value="WH_DNA-bd_sf"/>
</dbReference>
<keyword evidence="3" id="KW-1185">Reference proteome</keyword>
<dbReference type="Pfam" id="PF03551">
    <property type="entry name" value="PadR"/>
    <property type="match status" value="1"/>
</dbReference>
<dbReference type="SUPFAM" id="SSF46785">
    <property type="entry name" value="Winged helix' DNA-binding domain"/>
    <property type="match status" value="1"/>
</dbReference>
<evidence type="ECO:0000313" key="3">
    <source>
        <dbReference type="Proteomes" id="UP000320390"/>
    </source>
</evidence>
<dbReference type="InterPro" id="IPR017799">
    <property type="entry name" value="Tscrpt_reg_PadR_acidobac-type"/>
</dbReference>
<dbReference type="AlphaFoldDB" id="A0A518ES95"/>
<dbReference type="Gene3D" id="1.10.10.10">
    <property type="entry name" value="Winged helix-like DNA-binding domain superfamily/Winged helix DNA-binding domain"/>
    <property type="match status" value="1"/>
</dbReference>
<feature type="domain" description="Transcription regulator PadR N-terminal" evidence="1">
    <location>
        <begin position="13"/>
        <end position="86"/>
    </location>
</feature>
<accession>A0A518ES95</accession>
<dbReference type="Proteomes" id="UP000320390">
    <property type="component" value="Chromosome"/>
</dbReference>
<dbReference type="PANTHER" id="PTHR33169:SF14">
    <property type="entry name" value="TRANSCRIPTIONAL REGULATOR RV3488"/>
    <property type="match status" value="1"/>
</dbReference>
<dbReference type="PANTHER" id="PTHR33169">
    <property type="entry name" value="PADR-FAMILY TRANSCRIPTIONAL REGULATOR"/>
    <property type="match status" value="1"/>
</dbReference>
<dbReference type="EMBL" id="CP036434">
    <property type="protein sequence ID" value="QDV06964.1"/>
    <property type="molecule type" value="Genomic_DNA"/>
</dbReference>
<organism evidence="2 3">
    <name type="scientific">Saltatorellus ferox</name>
    <dbReference type="NCBI Taxonomy" id="2528018"/>
    <lineage>
        <taxon>Bacteria</taxon>
        <taxon>Pseudomonadati</taxon>
        <taxon>Planctomycetota</taxon>
        <taxon>Planctomycetia</taxon>
        <taxon>Planctomycetia incertae sedis</taxon>
        <taxon>Saltatorellus</taxon>
    </lineage>
</organism>
<name>A0A518ES95_9BACT</name>
<dbReference type="InterPro" id="IPR036388">
    <property type="entry name" value="WH-like_DNA-bd_sf"/>
</dbReference>